<dbReference type="InterPro" id="IPR036010">
    <property type="entry name" value="2Fe-2S_ferredoxin-like_sf"/>
</dbReference>
<dbReference type="InterPro" id="IPR017938">
    <property type="entry name" value="Riboflavin_synthase-like_b-brl"/>
</dbReference>
<dbReference type="GO" id="GO:0008218">
    <property type="term" value="P:bioluminescence"/>
    <property type="evidence" value="ECO:0007669"/>
    <property type="project" value="UniProtKB-KW"/>
</dbReference>
<dbReference type="EMBL" id="JAUOPG010000003">
    <property type="protein sequence ID" value="MDO6453043.1"/>
    <property type="molecule type" value="Genomic_DNA"/>
</dbReference>
<dbReference type="Gene3D" id="3.10.20.30">
    <property type="match status" value="1"/>
</dbReference>
<protein>
    <submittedName>
        <fullName evidence="6">2Fe-2S iron-sulfur cluster-binding protein</fullName>
    </submittedName>
</protein>
<dbReference type="InterPro" id="IPR012675">
    <property type="entry name" value="Beta-grasp_dom_sf"/>
</dbReference>
<dbReference type="Pfam" id="PF00175">
    <property type="entry name" value="NAD_binding_1"/>
    <property type="match status" value="1"/>
</dbReference>
<dbReference type="InterPro" id="IPR017927">
    <property type="entry name" value="FAD-bd_FR_type"/>
</dbReference>
<feature type="domain" description="2Fe-2S ferredoxin-type" evidence="4">
    <location>
        <begin position="6"/>
        <end position="103"/>
    </location>
</feature>
<dbReference type="SUPFAM" id="SSF63380">
    <property type="entry name" value="Riboflavin synthase domain-like"/>
    <property type="match status" value="1"/>
</dbReference>
<dbReference type="PROSITE" id="PS51384">
    <property type="entry name" value="FAD_FR"/>
    <property type="match status" value="1"/>
</dbReference>
<evidence type="ECO:0000313" key="6">
    <source>
        <dbReference type="EMBL" id="MDO6453043.1"/>
    </source>
</evidence>
<dbReference type="Gene3D" id="2.40.30.10">
    <property type="entry name" value="Translation factors"/>
    <property type="match status" value="1"/>
</dbReference>
<evidence type="ECO:0000313" key="7">
    <source>
        <dbReference type="Proteomes" id="UP001169862"/>
    </source>
</evidence>
<dbReference type="PANTHER" id="PTHR47354">
    <property type="entry name" value="NADH OXIDOREDUCTASE HCR"/>
    <property type="match status" value="1"/>
</dbReference>
<dbReference type="CDD" id="cd06189">
    <property type="entry name" value="flavin_oxioreductase"/>
    <property type="match status" value="1"/>
</dbReference>
<evidence type="ECO:0000256" key="2">
    <source>
        <dbReference type="ARBA" id="ARBA00023223"/>
    </source>
</evidence>
<dbReference type="Proteomes" id="UP001169862">
    <property type="component" value="Unassembled WGS sequence"/>
</dbReference>
<accession>A0AAW7XFI0</accession>
<dbReference type="CDD" id="cd00207">
    <property type="entry name" value="fer2"/>
    <property type="match status" value="1"/>
</dbReference>
<dbReference type="AlphaFoldDB" id="A0AAW7XFI0"/>
<reference evidence="6" key="1">
    <citation type="submission" date="2023-07" db="EMBL/GenBank/DDBJ databases">
        <title>Genome content predicts the carbon catabolic preferences of heterotrophic bacteria.</title>
        <authorList>
            <person name="Gralka M."/>
        </authorList>
    </citation>
    <scope>NUCLEOTIDE SEQUENCE</scope>
    <source>
        <strain evidence="6">I2M16</strain>
    </source>
</reference>
<dbReference type="RefSeq" id="WP_303549149.1">
    <property type="nucleotide sequence ID" value="NZ_JAUOPG010000003.1"/>
</dbReference>
<proteinExistence type="inferred from homology"/>
<dbReference type="InterPro" id="IPR050415">
    <property type="entry name" value="MRET"/>
</dbReference>
<comment type="similarity">
    <text evidence="3">Belongs to the Fre/LuxG FAD/NAD(P) flavoprotein oxidoreductase family.</text>
</comment>
<dbReference type="PROSITE" id="PS51085">
    <property type="entry name" value="2FE2S_FER_2"/>
    <property type="match status" value="1"/>
</dbReference>
<gene>
    <name evidence="6" type="ORF">Q4490_05660</name>
</gene>
<dbReference type="PRINTS" id="PR00410">
    <property type="entry name" value="PHEHYDRXLASE"/>
</dbReference>
<dbReference type="SUPFAM" id="SSF52343">
    <property type="entry name" value="Ferredoxin reductase-like, C-terminal NADP-linked domain"/>
    <property type="match status" value="1"/>
</dbReference>
<keyword evidence="2" id="KW-0455">Luminescence</keyword>
<dbReference type="PANTHER" id="PTHR47354:SF7">
    <property type="entry name" value="NAD(P)H-FLAVIN REDUCTASE"/>
    <property type="match status" value="1"/>
</dbReference>
<name>A0AAW7XFI0_9GAMM</name>
<dbReference type="Gene3D" id="3.40.50.80">
    <property type="entry name" value="Nucleotide-binding domain of ferredoxin-NADP reductase (FNR) module"/>
    <property type="match status" value="1"/>
</dbReference>
<evidence type="ECO:0000256" key="3">
    <source>
        <dbReference type="ARBA" id="ARBA00038177"/>
    </source>
</evidence>
<dbReference type="GO" id="GO:0051536">
    <property type="term" value="F:iron-sulfur cluster binding"/>
    <property type="evidence" value="ECO:0007669"/>
    <property type="project" value="InterPro"/>
</dbReference>
<dbReference type="InterPro" id="IPR039261">
    <property type="entry name" value="FNR_nucleotide-bd"/>
</dbReference>
<keyword evidence="1" id="KW-0560">Oxidoreductase</keyword>
<dbReference type="SUPFAM" id="SSF54292">
    <property type="entry name" value="2Fe-2S ferredoxin-like"/>
    <property type="match status" value="1"/>
</dbReference>
<organism evidence="6 7">
    <name type="scientific">Neptunomonas phycophila</name>
    <dbReference type="NCBI Taxonomy" id="1572645"/>
    <lineage>
        <taxon>Bacteria</taxon>
        <taxon>Pseudomonadati</taxon>
        <taxon>Pseudomonadota</taxon>
        <taxon>Gammaproteobacteria</taxon>
        <taxon>Oceanospirillales</taxon>
        <taxon>Oceanospirillaceae</taxon>
        <taxon>Neptunomonas</taxon>
    </lineage>
</organism>
<evidence type="ECO:0000259" key="5">
    <source>
        <dbReference type="PROSITE" id="PS51384"/>
    </source>
</evidence>
<dbReference type="GO" id="GO:0016491">
    <property type="term" value="F:oxidoreductase activity"/>
    <property type="evidence" value="ECO:0007669"/>
    <property type="project" value="UniProtKB-KW"/>
</dbReference>
<feature type="domain" description="FAD-binding FR-type" evidence="5">
    <location>
        <begin position="110"/>
        <end position="210"/>
    </location>
</feature>
<dbReference type="Pfam" id="PF00111">
    <property type="entry name" value="Fer2"/>
    <property type="match status" value="1"/>
</dbReference>
<evidence type="ECO:0000259" key="4">
    <source>
        <dbReference type="PROSITE" id="PS51085"/>
    </source>
</evidence>
<sequence>MAGQPVPLTIRLNDHAQALVVEPSDTILETLESHGYRMPRSCRNGVCEICEFTLLKGSVQQRYPEKRLHQDNEMQDHQQPVVMGLACTSTPLSDLWVHIKGLKRPGEQIVKRLTCDIVQVEGLNYDVYKVTLRMPPTASQAVEYFAGQYLEIVMPDERKAAFSIGSAPEAGRLLELHIRDASEFSKAIVTTLQTEKTIDVEIPKGDCFVNAATMDGETPIILAAASTGFSQMKSIIEHLLAQGVQNPIHFYWGARIAADLYMPELPLEWVVTHSNVVYHPVVSEPGDQCGWTGRTDLLPDAISQDFDTLKNAIVYTSGSPAMVYALLDACELKGLDEKNMHSDVFAYAPRPKK</sequence>
<comment type="caution">
    <text evidence="6">The sequence shown here is derived from an EMBL/GenBank/DDBJ whole genome shotgun (WGS) entry which is preliminary data.</text>
</comment>
<evidence type="ECO:0000256" key="1">
    <source>
        <dbReference type="ARBA" id="ARBA00023002"/>
    </source>
</evidence>
<dbReference type="InterPro" id="IPR001433">
    <property type="entry name" value="OxRdtase_FAD/NAD-bd"/>
</dbReference>
<dbReference type="InterPro" id="IPR001041">
    <property type="entry name" value="2Fe-2S_ferredoxin-type"/>
</dbReference>